<dbReference type="PANTHER" id="PTHR23040">
    <property type="match status" value="1"/>
</dbReference>
<gene>
    <name evidence="10" type="ORF">CUNI_LOCUS4423</name>
</gene>
<dbReference type="EMBL" id="CAJHNH020000620">
    <property type="protein sequence ID" value="CAG5118865.1"/>
    <property type="molecule type" value="Genomic_DNA"/>
</dbReference>
<keyword evidence="2" id="KW-0963">Cytoplasm</keyword>
<accession>A0A8S3YTH8</accession>
<dbReference type="InterPro" id="IPR011990">
    <property type="entry name" value="TPR-like_helical_dom_sf"/>
</dbReference>
<dbReference type="InterPro" id="IPR040111">
    <property type="entry name" value="ODAD4"/>
</dbReference>
<evidence type="ECO:0000256" key="9">
    <source>
        <dbReference type="PROSITE-ProRule" id="PRU00339"/>
    </source>
</evidence>
<dbReference type="GO" id="GO:0005930">
    <property type="term" value="C:axoneme"/>
    <property type="evidence" value="ECO:0007669"/>
    <property type="project" value="UniProtKB-SubCell"/>
</dbReference>
<keyword evidence="4 9" id="KW-0802">TPR repeat</keyword>
<evidence type="ECO:0000313" key="10">
    <source>
        <dbReference type="EMBL" id="CAG5118865.1"/>
    </source>
</evidence>
<comment type="subcellular location">
    <subcellularLocation>
        <location evidence="1">Cytoplasm</location>
        <location evidence="1">Cytoskeleton</location>
        <location evidence="1">Cilium axoneme</location>
    </subcellularLocation>
</comment>
<dbReference type="Proteomes" id="UP000678393">
    <property type="component" value="Unassembled WGS sequence"/>
</dbReference>
<comment type="caution">
    <text evidence="10">The sequence shown here is derived from an EMBL/GenBank/DDBJ whole genome shotgun (WGS) entry which is preliminary data.</text>
</comment>
<dbReference type="Gene3D" id="1.25.40.10">
    <property type="entry name" value="Tetratricopeptide repeat domain"/>
    <property type="match status" value="2"/>
</dbReference>
<dbReference type="AlphaFoldDB" id="A0A8S3YTH8"/>
<organism evidence="10 11">
    <name type="scientific">Candidula unifasciata</name>
    <dbReference type="NCBI Taxonomy" id="100452"/>
    <lineage>
        <taxon>Eukaryota</taxon>
        <taxon>Metazoa</taxon>
        <taxon>Spiralia</taxon>
        <taxon>Lophotrochozoa</taxon>
        <taxon>Mollusca</taxon>
        <taxon>Gastropoda</taxon>
        <taxon>Heterobranchia</taxon>
        <taxon>Euthyneura</taxon>
        <taxon>Panpulmonata</taxon>
        <taxon>Eupulmonata</taxon>
        <taxon>Stylommatophora</taxon>
        <taxon>Helicina</taxon>
        <taxon>Helicoidea</taxon>
        <taxon>Geomitridae</taxon>
        <taxon>Candidula</taxon>
    </lineage>
</organism>
<evidence type="ECO:0000256" key="8">
    <source>
        <dbReference type="ARBA" id="ARBA00034143"/>
    </source>
</evidence>
<keyword evidence="6" id="KW-0966">Cell projection</keyword>
<proteinExistence type="predicted"/>
<dbReference type="InterPro" id="IPR019734">
    <property type="entry name" value="TPR_rpt"/>
</dbReference>
<keyword evidence="3" id="KW-0677">Repeat</keyword>
<feature type="repeat" description="TPR" evidence="9">
    <location>
        <begin position="357"/>
        <end position="390"/>
    </location>
</feature>
<evidence type="ECO:0000256" key="1">
    <source>
        <dbReference type="ARBA" id="ARBA00004430"/>
    </source>
</evidence>
<protein>
    <recommendedName>
        <fullName evidence="7">Outer dynein arm-docking complex subunit 4</fullName>
    </recommendedName>
    <alternativeName>
        <fullName evidence="8">Tetratricopeptide repeat protein 25</fullName>
    </alternativeName>
</protein>
<evidence type="ECO:0000256" key="3">
    <source>
        <dbReference type="ARBA" id="ARBA00022737"/>
    </source>
</evidence>
<evidence type="ECO:0000256" key="2">
    <source>
        <dbReference type="ARBA" id="ARBA00022490"/>
    </source>
</evidence>
<dbReference type="FunFam" id="1.25.40.10:FF:000795">
    <property type="entry name" value="Tetratricopeptide repeat protein 25"/>
    <property type="match status" value="1"/>
</dbReference>
<evidence type="ECO:0000256" key="7">
    <source>
        <dbReference type="ARBA" id="ARBA00034139"/>
    </source>
</evidence>
<dbReference type="PROSITE" id="PS50005">
    <property type="entry name" value="TPR"/>
    <property type="match status" value="1"/>
</dbReference>
<sequence>MALFRNENEAPVLIGAYGNSKAEADALFRNGYYRKAIDSYTNALTHRPNDILSLVFRSRCHLLLGDINKASQDAEAALNENKTYYLSIFQKAEVLFNKGDFEMALVFYHRGNKQRPEFHNFRLGIRKAQEAIYNCVGTPERVKLNTSGDLSFFAANIEKKTTRKGALCTQTPRTVQRGKRPSEKIGNEKTIKQMLGDLYGDRQFLEKILKDIDTQTRTGRKVYNFANDGLTYLDKLADFWQQVKPIYARKYETRLALNRGRSAKISAHDYIYNQIEKIEHLMADGNHEATLARAEKVLNLLNEYSESQLSCKMQLASTLHSIMGNAYMELNDYENAIIHHSLDLAIAEQWYIDQAELRALDNLGRAYARNGEYQKAIDVWERKLPLSKGQLEIAWLCHELGRCYLELDQTKVAKEYGTRSLTVANEVGNDKWKLHAYVLISQAQVKSGRLSSALINFENAAELASLQRDFEAREAIMRAIDDVNDRIQKREMAPSLEPLEDAVPRLESYLVRVE</sequence>
<reference evidence="10" key="1">
    <citation type="submission" date="2021-04" db="EMBL/GenBank/DDBJ databases">
        <authorList>
            <consortium name="Molecular Ecology Group"/>
        </authorList>
    </citation>
    <scope>NUCLEOTIDE SEQUENCE</scope>
</reference>
<dbReference type="OrthoDB" id="10268002at2759"/>
<dbReference type="SUPFAM" id="SSF48452">
    <property type="entry name" value="TPR-like"/>
    <property type="match status" value="2"/>
</dbReference>
<evidence type="ECO:0000256" key="6">
    <source>
        <dbReference type="ARBA" id="ARBA00023273"/>
    </source>
</evidence>
<name>A0A8S3YTH8_9EUPU</name>
<evidence type="ECO:0000256" key="5">
    <source>
        <dbReference type="ARBA" id="ARBA00023212"/>
    </source>
</evidence>
<keyword evidence="5" id="KW-0206">Cytoskeleton</keyword>
<dbReference type="Pfam" id="PF13424">
    <property type="entry name" value="TPR_12"/>
    <property type="match status" value="1"/>
</dbReference>
<dbReference type="SMART" id="SM00028">
    <property type="entry name" value="TPR"/>
    <property type="match status" value="7"/>
</dbReference>
<evidence type="ECO:0000313" key="11">
    <source>
        <dbReference type="Proteomes" id="UP000678393"/>
    </source>
</evidence>
<keyword evidence="11" id="KW-1185">Reference proteome</keyword>
<evidence type="ECO:0000256" key="4">
    <source>
        <dbReference type="ARBA" id="ARBA00022803"/>
    </source>
</evidence>
<dbReference type="PANTHER" id="PTHR23040:SF1">
    <property type="entry name" value="OUTER DYNEIN ARM-DOCKING COMPLEX SUBUNIT 4"/>
    <property type="match status" value="1"/>
</dbReference>